<evidence type="ECO:0000313" key="7">
    <source>
        <dbReference type="Proteomes" id="UP000321103"/>
    </source>
</evidence>
<dbReference type="InterPro" id="IPR005950">
    <property type="entry name" value="ModA"/>
</dbReference>
<dbReference type="GO" id="GO:0015689">
    <property type="term" value="P:molybdate ion transport"/>
    <property type="evidence" value="ECO:0007669"/>
    <property type="project" value="InterPro"/>
</dbReference>
<dbReference type="SUPFAM" id="SSF53850">
    <property type="entry name" value="Periplasmic binding protein-like II"/>
    <property type="match status" value="1"/>
</dbReference>
<evidence type="ECO:0000256" key="2">
    <source>
        <dbReference type="ARBA" id="ARBA00022723"/>
    </source>
</evidence>
<dbReference type="Proteomes" id="UP000321103">
    <property type="component" value="Unassembled WGS sequence"/>
</dbReference>
<dbReference type="PANTHER" id="PTHR30632">
    <property type="entry name" value="MOLYBDATE-BINDING PERIPLASMIC PROTEIN"/>
    <property type="match status" value="1"/>
</dbReference>
<gene>
    <name evidence="6" type="primary">modA</name>
    <name evidence="6" type="ORF">KTU01_05670</name>
</gene>
<reference evidence="6 7" key="1">
    <citation type="submission" date="2019-07" db="EMBL/GenBank/DDBJ databases">
        <title>Whole genome shotgun sequence of Kocuria turfanensis NBRC 107627.</title>
        <authorList>
            <person name="Hosoyama A."/>
            <person name="Uohara A."/>
            <person name="Ohji S."/>
            <person name="Ichikawa N."/>
        </authorList>
    </citation>
    <scope>NUCLEOTIDE SEQUENCE [LARGE SCALE GENOMIC DNA]</scope>
    <source>
        <strain evidence="6 7">NBRC 107627</strain>
    </source>
</reference>
<feature type="binding site" evidence="4">
    <location>
        <position position="55"/>
    </location>
    <ligand>
        <name>molybdate</name>
        <dbReference type="ChEBI" id="CHEBI:36264"/>
    </ligand>
</feature>
<organism evidence="6 7">
    <name type="scientific">Kocuria turfanensis</name>
    <dbReference type="NCBI Taxonomy" id="388357"/>
    <lineage>
        <taxon>Bacteria</taxon>
        <taxon>Bacillati</taxon>
        <taxon>Actinomycetota</taxon>
        <taxon>Actinomycetes</taxon>
        <taxon>Micrococcales</taxon>
        <taxon>Micrococcaceae</taxon>
        <taxon>Kocuria</taxon>
    </lineage>
</organism>
<keyword evidence="4" id="KW-0500">Molybdenum</keyword>
<feature type="binding site" evidence="4">
    <location>
        <position position="186"/>
    </location>
    <ligand>
        <name>molybdate</name>
        <dbReference type="ChEBI" id="CHEBI:36264"/>
    </ligand>
</feature>
<feature type="chain" id="PRO_5038685947" evidence="5">
    <location>
        <begin position="33"/>
        <end position="268"/>
    </location>
</feature>
<dbReference type="PIRSF" id="PIRSF004846">
    <property type="entry name" value="ModA"/>
    <property type="match status" value="1"/>
</dbReference>
<dbReference type="InterPro" id="IPR050682">
    <property type="entry name" value="ModA/WtpA"/>
</dbReference>
<keyword evidence="3 5" id="KW-0732">Signal</keyword>
<name>A0A512I9R8_9MICC</name>
<dbReference type="NCBIfam" id="TIGR01256">
    <property type="entry name" value="modA"/>
    <property type="match status" value="1"/>
</dbReference>
<dbReference type="STRING" id="388357.GCA_001580365_01684"/>
<evidence type="ECO:0000256" key="5">
    <source>
        <dbReference type="SAM" id="SignalP"/>
    </source>
</evidence>
<evidence type="ECO:0000256" key="1">
    <source>
        <dbReference type="ARBA" id="ARBA00009175"/>
    </source>
</evidence>
<evidence type="ECO:0000313" key="6">
    <source>
        <dbReference type="EMBL" id="GEO94444.1"/>
    </source>
</evidence>
<dbReference type="PANTHER" id="PTHR30632:SF0">
    <property type="entry name" value="SULFATE-BINDING PROTEIN"/>
    <property type="match status" value="1"/>
</dbReference>
<comment type="caution">
    <text evidence="6">The sequence shown here is derived from an EMBL/GenBank/DDBJ whole genome shotgun (WGS) entry which is preliminary data.</text>
</comment>
<protein>
    <submittedName>
        <fullName evidence="6">Molybdate-binding protein</fullName>
    </submittedName>
</protein>
<proteinExistence type="inferred from homology"/>
<dbReference type="Pfam" id="PF13531">
    <property type="entry name" value="SBP_bac_11"/>
    <property type="match status" value="1"/>
</dbReference>
<dbReference type="EMBL" id="BJZS01000016">
    <property type="protein sequence ID" value="GEO94444.1"/>
    <property type="molecule type" value="Genomic_DNA"/>
</dbReference>
<keyword evidence="7" id="KW-1185">Reference proteome</keyword>
<feature type="binding site" evidence="4">
    <location>
        <position position="204"/>
    </location>
    <ligand>
        <name>molybdate</name>
        <dbReference type="ChEBI" id="CHEBI:36264"/>
    </ligand>
</feature>
<dbReference type="RefSeq" id="WP_062735379.1">
    <property type="nucleotide sequence ID" value="NZ_BJZS01000016.1"/>
</dbReference>
<keyword evidence="2 4" id="KW-0479">Metal-binding</keyword>
<dbReference type="Gene3D" id="3.40.190.10">
    <property type="entry name" value="Periplasmic binding protein-like II"/>
    <property type="match status" value="2"/>
</dbReference>
<feature type="signal peptide" evidence="5">
    <location>
        <begin position="1"/>
        <end position="32"/>
    </location>
</feature>
<dbReference type="GO" id="GO:0046872">
    <property type="term" value="F:metal ion binding"/>
    <property type="evidence" value="ECO:0007669"/>
    <property type="project" value="UniProtKB-KW"/>
</dbReference>
<accession>A0A512I9R8</accession>
<dbReference type="AlphaFoldDB" id="A0A512I9R8"/>
<evidence type="ECO:0000256" key="3">
    <source>
        <dbReference type="ARBA" id="ARBA00022729"/>
    </source>
</evidence>
<sequence>MPLHRSRTPARARGRAHRAAAASALLPGALLAGAVLSGCGASSAQERVDVYAASSLTGAFTELAAAFEEQHPGVDVALNFAGSADLAVQIAEGAPADVFVAADEPTMQRVVASGRAVAEPVELASNRLTIAVAEGNPHGVRSPADLRRADLATVVCAEQVPCGRAARALEERAGVALRPVSEENSVTDVLGKVRSGQADAGLVYVTDVAAHEDELDGVPLPGAAASANTYTVVGLDGAAQDRAAEFTAFVTGPAGREQLRQDGFDVPG</sequence>
<dbReference type="GO" id="GO:0030973">
    <property type="term" value="F:molybdate ion binding"/>
    <property type="evidence" value="ECO:0007669"/>
    <property type="project" value="TreeGrafter"/>
</dbReference>
<comment type="similarity">
    <text evidence="1">Belongs to the bacterial solute-binding protein ModA family.</text>
</comment>
<evidence type="ECO:0000256" key="4">
    <source>
        <dbReference type="PIRSR" id="PIRSR004846-1"/>
    </source>
</evidence>
<feature type="binding site" evidence="4">
    <location>
        <position position="83"/>
    </location>
    <ligand>
        <name>molybdate</name>
        <dbReference type="ChEBI" id="CHEBI:36264"/>
    </ligand>
</feature>